<keyword evidence="13" id="KW-1185">Reference proteome</keyword>
<evidence type="ECO:0000256" key="2">
    <source>
        <dbReference type="ARBA" id="ARBA00004651"/>
    </source>
</evidence>
<evidence type="ECO:0000256" key="1">
    <source>
        <dbReference type="ARBA" id="ARBA00003510"/>
    </source>
</evidence>
<dbReference type="GO" id="GO:0005886">
    <property type="term" value="C:plasma membrane"/>
    <property type="evidence" value="ECO:0007669"/>
    <property type="project" value="UniProtKB-SubCell"/>
</dbReference>
<evidence type="ECO:0000256" key="7">
    <source>
        <dbReference type="ARBA" id="ARBA00022692"/>
    </source>
</evidence>
<feature type="transmembrane region" description="Helical" evidence="10">
    <location>
        <begin position="50"/>
        <end position="71"/>
    </location>
</feature>
<feature type="transmembrane region" description="Helical" evidence="10">
    <location>
        <begin position="25"/>
        <end position="44"/>
    </location>
</feature>
<dbReference type="InterPro" id="IPR035906">
    <property type="entry name" value="MetI-like_sf"/>
</dbReference>
<feature type="transmembrane region" description="Helical" evidence="10">
    <location>
        <begin position="331"/>
        <end position="356"/>
    </location>
</feature>
<dbReference type="GO" id="GO:0035435">
    <property type="term" value="P:phosphate ion transmembrane transport"/>
    <property type="evidence" value="ECO:0007669"/>
    <property type="project" value="InterPro"/>
</dbReference>
<dbReference type="Proteomes" id="UP000297626">
    <property type="component" value="Unassembled WGS sequence"/>
</dbReference>
<dbReference type="InterPro" id="IPR051408">
    <property type="entry name" value="Phosphate_transprt_permease"/>
</dbReference>
<dbReference type="Pfam" id="PF00528">
    <property type="entry name" value="BPD_transp_1"/>
    <property type="match status" value="1"/>
</dbReference>
<feature type="transmembrane region" description="Helical" evidence="10">
    <location>
        <begin position="92"/>
        <end position="117"/>
    </location>
</feature>
<dbReference type="PANTHER" id="PTHR42922:SF1">
    <property type="entry name" value="PHOSPHATE TRANSPORT SYSTEM PERMEASE PROTEIN PSTA"/>
    <property type="match status" value="1"/>
</dbReference>
<dbReference type="SUPFAM" id="SSF161098">
    <property type="entry name" value="MetI-like"/>
    <property type="match status" value="1"/>
</dbReference>
<evidence type="ECO:0000256" key="3">
    <source>
        <dbReference type="ARBA" id="ARBA00007069"/>
    </source>
</evidence>
<feature type="transmembrane region" description="Helical" evidence="10">
    <location>
        <begin position="209"/>
        <end position="228"/>
    </location>
</feature>
<evidence type="ECO:0000313" key="12">
    <source>
        <dbReference type="EMBL" id="TFD86137.1"/>
    </source>
</evidence>
<comment type="similarity">
    <text evidence="3 10">Belongs to the binding-protein-dependent transport system permease family. CysTW subfamily.</text>
</comment>
<dbReference type="RefSeq" id="WP_134530263.1">
    <property type="nucleotide sequence ID" value="NZ_SOHN01000016.1"/>
</dbReference>
<dbReference type="InterPro" id="IPR000515">
    <property type="entry name" value="MetI-like"/>
</dbReference>
<comment type="subcellular location">
    <subcellularLocation>
        <location evidence="2 10">Cell membrane</location>
        <topology evidence="2 10">Multi-pass membrane protein</topology>
    </subcellularLocation>
</comment>
<gene>
    <name evidence="12" type="primary">pstA</name>
    <name evidence="12" type="ORF">E3T51_13460</name>
</gene>
<keyword evidence="4" id="KW-0813">Transport</keyword>
<keyword evidence="9 10" id="KW-0472">Membrane</keyword>
<evidence type="ECO:0000256" key="4">
    <source>
        <dbReference type="ARBA" id="ARBA00022448"/>
    </source>
</evidence>
<comment type="function">
    <text evidence="1">Part of the binding-protein-dependent transport system for phosphate; probably responsible for the translocation of the substrate across the membrane.</text>
</comment>
<dbReference type="GO" id="GO:0005315">
    <property type="term" value="F:phosphate transmembrane transporter activity"/>
    <property type="evidence" value="ECO:0007669"/>
    <property type="project" value="InterPro"/>
</dbReference>
<dbReference type="InterPro" id="IPR005672">
    <property type="entry name" value="Phosphate_PstA"/>
</dbReference>
<organism evidence="12 13">
    <name type="scientific">Cryobacterium serini</name>
    <dbReference type="NCBI Taxonomy" id="1259201"/>
    <lineage>
        <taxon>Bacteria</taxon>
        <taxon>Bacillati</taxon>
        <taxon>Actinomycetota</taxon>
        <taxon>Actinomycetes</taxon>
        <taxon>Micrococcales</taxon>
        <taxon>Microbacteriaceae</taxon>
        <taxon>Cryobacterium</taxon>
    </lineage>
</organism>
<feature type="domain" description="ABC transmembrane type-1" evidence="11">
    <location>
        <begin position="140"/>
        <end position="349"/>
    </location>
</feature>
<keyword evidence="5 10" id="KW-1003">Cell membrane</keyword>
<comment type="caution">
    <text evidence="12">The sequence shown here is derived from an EMBL/GenBank/DDBJ whole genome shotgun (WGS) entry which is preliminary data.</text>
</comment>
<protein>
    <recommendedName>
        <fullName evidence="10">Phosphate transport system permease protein PstA</fullName>
    </recommendedName>
</protein>
<accession>A0A4R9BM68</accession>
<feature type="transmembrane region" description="Helical" evidence="10">
    <location>
        <begin position="137"/>
        <end position="165"/>
    </location>
</feature>
<feature type="transmembrane region" description="Helical" evidence="10">
    <location>
        <begin position="177"/>
        <end position="203"/>
    </location>
</feature>
<sequence length="362" mass="38509">MSSVLEASPLTNSLTAGKLPRRSSLWVLLASWAVSAAVFAMLYLSGAVDGFNIVGTVVFGTVLYCVAIYVLSRLVEGSRKAKDRLMTALVTAAFIIALLPLISIIYTTVVNGLPAFLTPTFFTSSQRNVVGAGGGVLHAVIGTLLVTGMATLISVPIGLLASIYLVEYGRGRLAKAITFFVDVMTGIPSIVAGLFAFALFALLFDDPGIRFGFGGAIALSVLMIPVVVRSSEEMLKLVPNELREAAFALGVPKWLTILKVVLPTSMAGIVTGVMLSIARVIGETAPLLIIAGFTSSMNYDLFSERIMTLPVFVYTQYANQGADAQAFVDRAWAGALTLILIVMLLNGLARLIAYWFSPKLGR</sequence>
<dbReference type="EMBL" id="SOHN01000016">
    <property type="protein sequence ID" value="TFD86137.1"/>
    <property type="molecule type" value="Genomic_DNA"/>
</dbReference>
<reference evidence="12 13" key="1">
    <citation type="submission" date="2019-03" db="EMBL/GenBank/DDBJ databases">
        <title>Genomics of glacier-inhabiting Cryobacterium strains.</title>
        <authorList>
            <person name="Liu Q."/>
            <person name="Xin Y.-H."/>
        </authorList>
    </citation>
    <scope>NUCLEOTIDE SEQUENCE [LARGE SCALE GENOMIC DNA]</scope>
    <source>
        <strain evidence="12 13">Sr54</strain>
    </source>
</reference>
<dbReference type="Gene3D" id="1.10.3720.10">
    <property type="entry name" value="MetI-like"/>
    <property type="match status" value="1"/>
</dbReference>
<keyword evidence="6" id="KW-0592">Phosphate transport</keyword>
<evidence type="ECO:0000256" key="5">
    <source>
        <dbReference type="ARBA" id="ARBA00022475"/>
    </source>
</evidence>
<evidence type="ECO:0000256" key="8">
    <source>
        <dbReference type="ARBA" id="ARBA00022989"/>
    </source>
</evidence>
<dbReference type="PANTHER" id="PTHR42922">
    <property type="entry name" value="PHOSPHATE TRANSPORT SYSTEM PERMEASE PROTEIN PSTA"/>
    <property type="match status" value="1"/>
</dbReference>
<evidence type="ECO:0000256" key="6">
    <source>
        <dbReference type="ARBA" id="ARBA00022592"/>
    </source>
</evidence>
<evidence type="ECO:0000256" key="10">
    <source>
        <dbReference type="RuleBase" id="RU363043"/>
    </source>
</evidence>
<dbReference type="AlphaFoldDB" id="A0A4R9BM68"/>
<proteinExistence type="inferred from homology"/>
<keyword evidence="7 10" id="KW-0812">Transmembrane</keyword>
<evidence type="ECO:0000259" key="11">
    <source>
        <dbReference type="PROSITE" id="PS50928"/>
    </source>
</evidence>
<evidence type="ECO:0000256" key="9">
    <source>
        <dbReference type="ARBA" id="ARBA00023136"/>
    </source>
</evidence>
<dbReference type="PROSITE" id="PS50928">
    <property type="entry name" value="ABC_TM1"/>
    <property type="match status" value="1"/>
</dbReference>
<keyword evidence="8 10" id="KW-1133">Transmembrane helix</keyword>
<name>A0A4R9BM68_9MICO</name>
<evidence type="ECO:0000313" key="13">
    <source>
        <dbReference type="Proteomes" id="UP000297626"/>
    </source>
</evidence>
<dbReference type="NCBIfam" id="TIGR00974">
    <property type="entry name" value="3a0107s02c"/>
    <property type="match status" value="1"/>
</dbReference>
<dbReference type="CDD" id="cd06261">
    <property type="entry name" value="TM_PBP2"/>
    <property type="match status" value="1"/>
</dbReference>
<feature type="transmembrane region" description="Helical" evidence="10">
    <location>
        <begin position="260"/>
        <end position="281"/>
    </location>
</feature>